<evidence type="ECO:0000313" key="4">
    <source>
        <dbReference type="Proteomes" id="UP000658258"/>
    </source>
</evidence>
<feature type="transmembrane region" description="Helical" evidence="1">
    <location>
        <begin position="6"/>
        <end position="28"/>
    </location>
</feature>
<dbReference type="NCBIfam" id="TIGR02226">
    <property type="entry name" value="two_anch"/>
    <property type="match status" value="1"/>
</dbReference>
<organism evidence="3 4">
    <name type="scientific">Roseivirga thermotolerans</name>
    <dbReference type="NCBI Taxonomy" id="1758176"/>
    <lineage>
        <taxon>Bacteria</taxon>
        <taxon>Pseudomonadati</taxon>
        <taxon>Bacteroidota</taxon>
        <taxon>Cytophagia</taxon>
        <taxon>Cytophagales</taxon>
        <taxon>Roseivirgaceae</taxon>
        <taxon>Roseivirga</taxon>
    </lineage>
</organism>
<feature type="domain" description="Aerotolerance regulator N-terminal" evidence="2">
    <location>
        <begin position="6"/>
        <end position="80"/>
    </location>
</feature>
<reference evidence="4" key="1">
    <citation type="journal article" date="2019" name="Int. J. Syst. Evol. Microbiol.">
        <title>The Global Catalogue of Microorganisms (GCM) 10K type strain sequencing project: providing services to taxonomists for standard genome sequencing and annotation.</title>
        <authorList>
            <consortium name="The Broad Institute Genomics Platform"/>
            <consortium name="The Broad Institute Genome Sequencing Center for Infectious Disease"/>
            <person name="Wu L."/>
            <person name="Ma J."/>
        </authorList>
    </citation>
    <scope>NUCLEOTIDE SEQUENCE [LARGE SCALE GENOMIC DNA]</scope>
    <source>
        <strain evidence="4">CGMCC 1.15111</strain>
    </source>
</reference>
<evidence type="ECO:0000259" key="2">
    <source>
        <dbReference type="Pfam" id="PF07584"/>
    </source>
</evidence>
<sequence length="660" mass="74684">MNAQLIFLAPNVLFGLFAILIPVIIHLFNLRRTKRQYFPNVSFLKKVKEESSAKRKPVELLILVCRILAVSLLVLAFARPTLKDGDDDLALQERVILYLDNSLSLSGTDSEYDFNRLVREASDVILAYPDGTSFHLLENGYGNSLGLEYSKESVSEQLTELEQIEADRTLSEVGTRISAAGLRGDIYLFSDFQNKFDFEAIRMDTSNNYYIVPIIPEEVSNVYIDTAYLENTFLSGSFSNLLKLKVRRNYRDEQVVNLKLNIDGQLFGTAEIDFGNQLIQDHEFQIPQGTAGLERVLVEIDDSGLLFDNSFYLSINALDKIKVIEIFDSSSPSFIQALYSENEMFDFVRMDSRFLDNEVLSSANLIVVNQLTEFSNQLVNALENRLNEGGSVIVVPDRNTRSSDLSRLGIQVVSDIAERVELNQPDFENPIFDGVFEEPDERIEMPEASVSWRLLNSELDYLTFKNGRSFLAKVSRTGNLFFYTSPFNESYTSYTNHALFVPVMYKLALGSQASLSKVYYYSDQETIFYPNQDELIGKVVTFEGQDGAITPDQRMLGGQIIFEIPKGVVRSGHYSITVEGESYGTIAFNVPKSESNISPIDRQVLTELNRYDHITVIDLNEENSASRFLEAGVVGKSLWAQLLIAALFFLFAEIILIRYL</sequence>
<dbReference type="Proteomes" id="UP000658258">
    <property type="component" value="Unassembled WGS sequence"/>
</dbReference>
<comment type="caution">
    <text evidence="3">The sequence shown here is derived from an EMBL/GenBank/DDBJ whole genome shotgun (WGS) entry which is preliminary data.</text>
</comment>
<dbReference type="Pfam" id="PF07584">
    <property type="entry name" value="BatA"/>
    <property type="match status" value="1"/>
</dbReference>
<dbReference type="PANTHER" id="PTHR37464:SF1">
    <property type="entry name" value="BLL2463 PROTEIN"/>
    <property type="match status" value="1"/>
</dbReference>
<protein>
    <recommendedName>
        <fullName evidence="2">Aerotolerance regulator N-terminal domain-containing protein</fullName>
    </recommendedName>
</protein>
<evidence type="ECO:0000313" key="3">
    <source>
        <dbReference type="EMBL" id="GHE64677.1"/>
    </source>
</evidence>
<dbReference type="InterPro" id="IPR011933">
    <property type="entry name" value="Double_TM_dom"/>
</dbReference>
<name>A0ABQ3I9Z9_9BACT</name>
<accession>A0ABQ3I9Z9</accession>
<evidence type="ECO:0000256" key="1">
    <source>
        <dbReference type="SAM" id="Phobius"/>
    </source>
</evidence>
<keyword evidence="4" id="KW-1185">Reference proteome</keyword>
<dbReference type="PANTHER" id="PTHR37464">
    <property type="entry name" value="BLL2463 PROTEIN"/>
    <property type="match status" value="1"/>
</dbReference>
<keyword evidence="1" id="KW-0472">Membrane</keyword>
<proteinExistence type="predicted"/>
<dbReference type="RefSeq" id="WP_189630074.1">
    <property type="nucleotide sequence ID" value="NZ_BNAG01000003.1"/>
</dbReference>
<gene>
    <name evidence="3" type="ORF">GCM10011340_19540</name>
</gene>
<feature type="transmembrane region" description="Helical" evidence="1">
    <location>
        <begin position="58"/>
        <end position="78"/>
    </location>
</feature>
<keyword evidence="1" id="KW-1133">Transmembrane helix</keyword>
<feature type="transmembrane region" description="Helical" evidence="1">
    <location>
        <begin position="638"/>
        <end position="657"/>
    </location>
</feature>
<dbReference type="EMBL" id="BNAG01000003">
    <property type="protein sequence ID" value="GHE64677.1"/>
    <property type="molecule type" value="Genomic_DNA"/>
</dbReference>
<dbReference type="InterPro" id="IPR024163">
    <property type="entry name" value="Aerotolerance_reg_N"/>
</dbReference>
<keyword evidence="1" id="KW-0812">Transmembrane</keyword>